<dbReference type="InterPro" id="IPR051013">
    <property type="entry name" value="MBL_superfamily_lactonases"/>
</dbReference>
<keyword evidence="4" id="KW-0862">Zinc</keyword>
<dbReference type="InterPro" id="IPR001279">
    <property type="entry name" value="Metallo-B-lactamas"/>
</dbReference>
<evidence type="ECO:0000259" key="5">
    <source>
        <dbReference type="SMART" id="SM00849"/>
    </source>
</evidence>
<keyword evidence="2" id="KW-0479">Metal-binding</keyword>
<organism evidence="6 7">
    <name type="scientific">Sphaerulina musiva (strain SO2202)</name>
    <name type="common">Poplar stem canker fungus</name>
    <name type="synonym">Septoria musiva</name>
    <dbReference type="NCBI Taxonomy" id="692275"/>
    <lineage>
        <taxon>Eukaryota</taxon>
        <taxon>Fungi</taxon>
        <taxon>Dikarya</taxon>
        <taxon>Ascomycota</taxon>
        <taxon>Pezizomycotina</taxon>
        <taxon>Dothideomycetes</taxon>
        <taxon>Dothideomycetidae</taxon>
        <taxon>Mycosphaerellales</taxon>
        <taxon>Mycosphaerellaceae</taxon>
        <taxon>Sphaerulina</taxon>
    </lineage>
</organism>
<evidence type="ECO:0000256" key="2">
    <source>
        <dbReference type="ARBA" id="ARBA00022723"/>
    </source>
</evidence>
<reference evidence="6 7" key="1">
    <citation type="journal article" date="2012" name="PLoS Pathog.">
        <title>Diverse lifestyles and strategies of plant pathogenesis encoded in the genomes of eighteen Dothideomycetes fungi.</title>
        <authorList>
            <person name="Ohm R.A."/>
            <person name="Feau N."/>
            <person name="Henrissat B."/>
            <person name="Schoch C.L."/>
            <person name="Horwitz B.A."/>
            <person name="Barry K.W."/>
            <person name="Condon B.J."/>
            <person name="Copeland A.C."/>
            <person name="Dhillon B."/>
            <person name="Glaser F."/>
            <person name="Hesse C.N."/>
            <person name="Kosti I."/>
            <person name="LaButti K."/>
            <person name="Lindquist E.A."/>
            <person name="Lucas S."/>
            <person name="Salamov A.A."/>
            <person name="Bradshaw R.E."/>
            <person name="Ciuffetti L."/>
            <person name="Hamelin R.C."/>
            <person name="Kema G.H.J."/>
            <person name="Lawrence C."/>
            <person name="Scott J.A."/>
            <person name="Spatafora J.W."/>
            <person name="Turgeon B.G."/>
            <person name="de Wit P.J.G.M."/>
            <person name="Zhong S."/>
            <person name="Goodwin S.B."/>
            <person name="Grigoriev I.V."/>
        </authorList>
    </citation>
    <scope>NUCLEOTIDE SEQUENCE [LARGE SCALE GENOMIC DNA]</scope>
    <source>
        <strain evidence="6 7">SO2202</strain>
    </source>
</reference>
<sequence length="389" mass="43080">MSYNDPNPEQAPPIGLPKGSTACEVSIINTTCDLVVPPGTLIEPHIDGHEWLNLPTYSFLITHPSGAQVLFDLGCRKDWENLVPEVKEVVSQRVPGFKVQMEVPDILRAGGVNVDKLKALILSHWHFDHCGNISRLHPSTDLIVGPGFKAAFEPGFPQKATSVFYEEDFQGRNVIEPSFSDGLLLGRYQAHDYFSDGSLYILNVPGHTTGHISALVRTSPDTAIFMGGDVCHFPGVIRPSSFMPMPDPLPKETVLDSRFHHPCPCITFTACHPNPAESRTTPFYCCSSDKSRSWYEDPPTAMESIHKLLDFDADPNVLVLIAHDAAPLDVLPFFPDGNINDWQQKGYKQKMHWHFVNELPVDGKAGREPLTDGLYIGGKRMKTLDGEAV</sequence>
<dbReference type="Gene3D" id="3.60.15.10">
    <property type="entry name" value="Ribonuclease Z/Hydroxyacylglutathione hydrolase-like"/>
    <property type="match status" value="1"/>
</dbReference>
<name>M3CGT8_SPHMS</name>
<dbReference type="EMBL" id="KB456264">
    <property type="protein sequence ID" value="EMF13028.1"/>
    <property type="molecule type" value="Genomic_DNA"/>
</dbReference>
<dbReference type="SMART" id="SM00849">
    <property type="entry name" value="Lactamase_B"/>
    <property type="match status" value="1"/>
</dbReference>
<keyword evidence="7" id="KW-1185">Reference proteome</keyword>
<accession>M3CGT8</accession>
<dbReference type="RefSeq" id="XP_016761149.1">
    <property type="nucleotide sequence ID" value="XM_016908912.1"/>
</dbReference>
<dbReference type="CDD" id="cd07730">
    <property type="entry name" value="metallo-hydrolase-like_MBL-fold"/>
    <property type="match status" value="1"/>
</dbReference>
<evidence type="ECO:0000313" key="6">
    <source>
        <dbReference type="EMBL" id="EMF13028.1"/>
    </source>
</evidence>
<dbReference type="STRING" id="692275.M3CGT8"/>
<proteinExistence type="inferred from homology"/>
<dbReference type="PANTHER" id="PTHR42978">
    <property type="entry name" value="QUORUM-QUENCHING LACTONASE YTNP-RELATED-RELATED"/>
    <property type="match status" value="1"/>
</dbReference>
<keyword evidence="3 6" id="KW-0378">Hydrolase</keyword>
<dbReference type="GO" id="GO:0016787">
    <property type="term" value="F:hydrolase activity"/>
    <property type="evidence" value="ECO:0007669"/>
    <property type="project" value="UniProtKB-KW"/>
</dbReference>
<dbReference type="Pfam" id="PF00753">
    <property type="entry name" value="Lactamase_B"/>
    <property type="match status" value="1"/>
</dbReference>
<dbReference type="InterPro" id="IPR036866">
    <property type="entry name" value="RibonucZ/Hydroxyglut_hydro"/>
</dbReference>
<evidence type="ECO:0000256" key="3">
    <source>
        <dbReference type="ARBA" id="ARBA00022801"/>
    </source>
</evidence>
<dbReference type="SUPFAM" id="SSF56281">
    <property type="entry name" value="Metallo-hydrolase/oxidoreductase"/>
    <property type="match status" value="1"/>
</dbReference>
<gene>
    <name evidence="6" type="ORF">SEPMUDRAFT_43986</name>
</gene>
<evidence type="ECO:0000313" key="7">
    <source>
        <dbReference type="Proteomes" id="UP000016931"/>
    </source>
</evidence>
<dbReference type="GO" id="GO:0046872">
    <property type="term" value="F:metal ion binding"/>
    <property type="evidence" value="ECO:0007669"/>
    <property type="project" value="UniProtKB-KW"/>
</dbReference>
<dbReference type="GeneID" id="27906049"/>
<dbReference type="OrthoDB" id="10250730at2759"/>
<dbReference type="HOGENOM" id="CLU_030571_1_0_1"/>
<dbReference type="AlphaFoldDB" id="M3CGT8"/>
<protein>
    <submittedName>
        <fullName evidence="6">Metallo-hydrolase/oxidoreductase</fullName>
    </submittedName>
</protein>
<feature type="domain" description="Metallo-beta-lactamase" evidence="5">
    <location>
        <begin position="55"/>
        <end position="258"/>
    </location>
</feature>
<dbReference type="PANTHER" id="PTHR42978:SF5">
    <property type="entry name" value="METALLO-BETA-LACTAMASE DOMAIN-CONTAINING PROTEIN"/>
    <property type="match status" value="1"/>
</dbReference>
<dbReference type="OMA" id="PCSHADS"/>
<dbReference type="eggNOG" id="ENOG502S1A6">
    <property type="taxonomic scope" value="Eukaryota"/>
</dbReference>
<evidence type="ECO:0000256" key="4">
    <source>
        <dbReference type="ARBA" id="ARBA00022833"/>
    </source>
</evidence>
<dbReference type="Proteomes" id="UP000016931">
    <property type="component" value="Unassembled WGS sequence"/>
</dbReference>
<comment type="similarity">
    <text evidence="1">Belongs to the metallo-beta-lactamase superfamily.</text>
</comment>
<evidence type="ECO:0000256" key="1">
    <source>
        <dbReference type="ARBA" id="ARBA00007749"/>
    </source>
</evidence>